<reference evidence="1" key="1">
    <citation type="journal article" date="2020" name="Nature">
        <title>Giant virus diversity and host interactions through global metagenomics.</title>
        <authorList>
            <person name="Schulz F."/>
            <person name="Roux S."/>
            <person name="Paez-Espino D."/>
            <person name="Jungbluth S."/>
            <person name="Walsh D.A."/>
            <person name="Denef V.J."/>
            <person name="McMahon K.D."/>
            <person name="Konstantinidis K.T."/>
            <person name="Eloe-Fadrosh E.A."/>
            <person name="Kyrpides N.C."/>
            <person name="Woyke T."/>
        </authorList>
    </citation>
    <scope>NUCLEOTIDE SEQUENCE</scope>
    <source>
        <strain evidence="1">GVMAG-M-3300027963-9</strain>
    </source>
</reference>
<protein>
    <submittedName>
        <fullName evidence="1">Uncharacterized protein</fullName>
    </submittedName>
</protein>
<dbReference type="AlphaFoldDB" id="A0A6C0LQU4"/>
<accession>A0A6C0LQU4</accession>
<evidence type="ECO:0000313" key="1">
    <source>
        <dbReference type="EMBL" id="QHU32348.1"/>
    </source>
</evidence>
<sequence>MASLGANQSSGRTDALITNTIYCGIPSQAARAQANLCCKATSGQPAQPAQLSSTYLESQICSIIPTPAQFALYPKVATTQSVYTYNKLVNNCATLPEATARFQQFQRYQPAVPCAPLPIEANLAGRSLPSQACLYNYPGN</sequence>
<dbReference type="EMBL" id="MN740538">
    <property type="protein sequence ID" value="QHU32348.1"/>
    <property type="molecule type" value="Genomic_DNA"/>
</dbReference>
<name>A0A6C0LQU4_9ZZZZ</name>
<organism evidence="1">
    <name type="scientific">viral metagenome</name>
    <dbReference type="NCBI Taxonomy" id="1070528"/>
    <lineage>
        <taxon>unclassified sequences</taxon>
        <taxon>metagenomes</taxon>
        <taxon>organismal metagenomes</taxon>
    </lineage>
</organism>
<proteinExistence type="predicted"/>